<keyword evidence="2" id="KW-0812">Transmembrane</keyword>
<reference evidence="4 5" key="1">
    <citation type="submission" date="2018-11" db="EMBL/GenBank/DDBJ databases">
        <title>Gordonia insulae sp. nov., isolated from an island soil.</title>
        <authorList>
            <person name="Kim Y.S."/>
            <person name="Kim S.B."/>
        </authorList>
    </citation>
    <scope>NUCLEOTIDE SEQUENCE [LARGE SCALE GENOMIC DNA]</scope>
    <source>
        <strain evidence="4 5">MMS17-SY073</strain>
    </source>
</reference>
<feature type="transmembrane region" description="Helical" evidence="2">
    <location>
        <begin position="61"/>
        <end position="82"/>
    </location>
</feature>
<organism evidence="4 5">
    <name type="scientific">Gordonia insulae</name>
    <dbReference type="NCBI Taxonomy" id="2420509"/>
    <lineage>
        <taxon>Bacteria</taxon>
        <taxon>Bacillati</taxon>
        <taxon>Actinomycetota</taxon>
        <taxon>Actinomycetes</taxon>
        <taxon>Mycobacteriales</taxon>
        <taxon>Gordoniaceae</taxon>
        <taxon>Gordonia</taxon>
    </lineage>
</organism>
<gene>
    <name evidence="4" type="ORF">D7316_00620</name>
</gene>
<proteinExistence type="predicted"/>
<dbReference type="AlphaFoldDB" id="A0A3G8JIJ1"/>
<dbReference type="Proteomes" id="UP000271469">
    <property type="component" value="Chromosome"/>
</dbReference>
<dbReference type="PANTHER" id="PTHR21666">
    <property type="entry name" value="PEPTIDASE-RELATED"/>
    <property type="match status" value="1"/>
</dbReference>
<dbReference type="InterPro" id="IPR011055">
    <property type="entry name" value="Dup_hybrid_motif"/>
</dbReference>
<sequence length="247" mass="25938">MRPQLYAVHLQKTKTHPAPAATISAPDATRREPIASLQRLNIMAPAGSPAARPHVRTLRRVLAALAELLVIALLLWVLPAVAGADTPRFLLPLQAPVSVVRGFDPPVHRWQPGHRGVDLAAPAGTAVRAAGAGTVQFAGDVAGRPVVSIRHSGDLVTTYEPVRATIPRGQSVRRGEVIGLVVAGHPGCPAEACLHWGARRGRGRSAEYLNPLGLVGAIRVRLKPVGTVVALTRVGVPADAPLAGVRR</sequence>
<keyword evidence="5" id="KW-1185">Reference proteome</keyword>
<accession>A0A3G8JIJ1</accession>
<feature type="domain" description="M23ase beta-sheet core" evidence="3">
    <location>
        <begin position="113"/>
        <end position="201"/>
    </location>
</feature>
<keyword evidence="2" id="KW-1133">Transmembrane helix</keyword>
<dbReference type="SUPFAM" id="SSF51261">
    <property type="entry name" value="Duplicated hybrid motif"/>
    <property type="match status" value="1"/>
</dbReference>
<dbReference type="Pfam" id="PF01551">
    <property type="entry name" value="Peptidase_M23"/>
    <property type="match status" value="1"/>
</dbReference>
<keyword evidence="1" id="KW-0732">Signal</keyword>
<evidence type="ECO:0000313" key="4">
    <source>
        <dbReference type="EMBL" id="AZG44040.1"/>
    </source>
</evidence>
<name>A0A3G8JIJ1_9ACTN</name>
<dbReference type="EMBL" id="CP033972">
    <property type="protein sequence ID" value="AZG44040.1"/>
    <property type="molecule type" value="Genomic_DNA"/>
</dbReference>
<dbReference type="Gene3D" id="2.70.70.10">
    <property type="entry name" value="Glucose Permease (Domain IIA)"/>
    <property type="match status" value="1"/>
</dbReference>
<dbReference type="InterPro" id="IPR050570">
    <property type="entry name" value="Cell_wall_metabolism_enzyme"/>
</dbReference>
<dbReference type="CDD" id="cd12797">
    <property type="entry name" value="M23_peptidase"/>
    <property type="match status" value="1"/>
</dbReference>
<evidence type="ECO:0000259" key="3">
    <source>
        <dbReference type="Pfam" id="PF01551"/>
    </source>
</evidence>
<protein>
    <recommendedName>
        <fullName evidence="3">M23ase beta-sheet core domain-containing protein</fullName>
    </recommendedName>
</protein>
<keyword evidence="2" id="KW-0472">Membrane</keyword>
<evidence type="ECO:0000313" key="5">
    <source>
        <dbReference type="Proteomes" id="UP000271469"/>
    </source>
</evidence>
<dbReference type="InterPro" id="IPR016047">
    <property type="entry name" value="M23ase_b-sheet_dom"/>
</dbReference>
<dbReference type="KEGG" id="gom:D7316_00620"/>
<evidence type="ECO:0000256" key="2">
    <source>
        <dbReference type="SAM" id="Phobius"/>
    </source>
</evidence>
<dbReference type="GO" id="GO:0004222">
    <property type="term" value="F:metalloendopeptidase activity"/>
    <property type="evidence" value="ECO:0007669"/>
    <property type="project" value="TreeGrafter"/>
</dbReference>
<evidence type="ECO:0000256" key="1">
    <source>
        <dbReference type="ARBA" id="ARBA00022729"/>
    </source>
</evidence>
<dbReference type="PANTHER" id="PTHR21666:SF289">
    <property type="entry name" value="L-ALA--D-GLU ENDOPEPTIDASE"/>
    <property type="match status" value="1"/>
</dbReference>